<organism evidence="2 3">
    <name type="scientific">Enterococcus diestrammenae</name>
    <dbReference type="NCBI Taxonomy" id="1155073"/>
    <lineage>
        <taxon>Bacteria</taxon>
        <taxon>Bacillati</taxon>
        <taxon>Bacillota</taxon>
        <taxon>Bacilli</taxon>
        <taxon>Lactobacillales</taxon>
        <taxon>Enterococcaceae</taxon>
        <taxon>Enterococcus</taxon>
    </lineage>
</organism>
<dbReference type="PANTHER" id="PTHR43792">
    <property type="entry name" value="GNAT FAMILY, PUTATIVE (AFU_ORTHOLOGUE AFUA_3G00765)-RELATED-RELATED"/>
    <property type="match status" value="1"/>
</dbReference>
<dbReference type="Pfam" id="PF13302">
    <property type="entry name" value="Acetyltransf_3"/>
    <property type="match status" value="1"/>
</dbReference>
<keyword evidence="3" id="KW-1185">Reference proteome</keyword>
<dbReference type="PANTHER" id="PTHR43792:SF1">
    <property type="entry name" value="N-ACETYLTRANSFERASE DOMAIN-CONTAINING PROTEIN"/>
    <property type="match status" value="1"/>
</dbReference>
<feature type="domain" description="N-acetyltransferase" evidence="1">
    <location>
        <begin position="10"/>
        <end position="167"/>
    </location>
</feature>
<comment type="caution">
    <text evidence="2">The sequence shown here is derived from an EMBL/GenBank/DDBJ whole genome shotgun (WGS) entry which is preliminary data.</text>
</comment>
<name>A0ABV0F3H5_9ENTE</name>
<evidence type="ECO:0000313" key="3">
    <source>
        <dbReference type="Proteomes" id="UP001429357"/>
    </source>
</evidence>
<evidence type="ECO:0000313" key="2">
    <source>
        <dbReference type="EMBL" id="MEO1782604.1"/>
    </source>
</evidence>
<dbReference type="Proteomes" id="UP001429357">
    <property type="component" value="Unassembled WGS sequence"/>
</dbReference>
<accession>A0ABV0F3H5</accession>
<dbReference type="Gene3D" id="3.40.630.30">
    <property type="match status" value="1"/>
</dbReference>
<dbReference type="InterPro" id="IPR000182">
    <property type="entry name" value="GNAT_dom"/>
</dbReference>
<sequence>MKQILETQRLILREWQPGEEALLATFLGDDRVMHAYEGGFNEAEIAKWLRRNLASYAEHGFGLWGIQRKSDGKLIGECGLTMQEVEGERFPEIGYHLIYDAWHQGYMTEAAQAVKHYAFETLGLSEVASIVRDTNLASMNVAIRNGMTARKRFVKVYRGVTMPHYLFAVSSAETNQSNQ</sequence>
<dbReference type="EMBL" id="MAEI02000001">
    <property type="protein sequence ID" value="MEO1782604.1"/>
    <property type="molecule type" value="Genomic_DNA"/>
</dbReference>
<dbReference type="RefSeq" id="WP_161869603.1">
    <property type="nucleotide sequence ID" value="NZ_MAEI02000001.1"/>
</dbReference>
<dbReference type="PROSITE" id="PS51186">
    <property type="entry name" value="GNAT"/>
    <property type="match status" value="1"/>
</dbReference>
<reference evidence="2 3" key="2">
    <citation type="submission" date="2024-02" db="EMBL/GenBank/DDBJ databases">
        <title>The Genome Sequence of Enterococcus diestrammenae JM9A.</title>
        <authorList>
            <person name="Earl A."/>
            <person name="Manson A."/>
            <person name="Gilmore M."/>
            <person name="Sanders J."/>
            <person name="Shea T."/>
            <person name="Howe W."/>
            <person name="Livny J."/>
            <person name="Cuomo C."/>
            <person name="Neafsey D."/>
            <person name="Birren B."/>
        </authorList>
    </citation>
    <scope>NUCLEOTIDE SEQUENCE [LARGE SCALE GENOMIC DNA]</scope>
    <source>
        <strain evidence="2 3">JM9A</strain>
    </source>
</reference>
<reference evidence="3" key="1">
    <citation type="submission" date="2016-06" db="EMBL/GenBank/DDBJ databases">
        <title>Four novel species of enterococci isolated from chicken manure.</title>
        <authorList>
            <person name="Van Tyne D."/>
        </authorList>
    </citation>
    <scope>NUCLEOTIDE SEQUENCE [LARGE SCALE GENOMIC DNA]</scope>
    <source>
        <strain evidence="3">JM9A</strain>
    </source>
</reference>
<gene>
    <name evidence="2" type="ORF">BAU18_002216</name>
</gene>
<evidence type="ECO:0000259" key="1">
    <source>
        <dbReference type="PROSITE" id="PS51186"/>
    </source>
</evidence>
<dbReference type="InterPro" id="IPR051531">
    <property type="entry name" value="N-acetyltransferase"/>
</dbReference>
<dbReference type="SUPFAM" id="SSF55729">
    <property type="entry name" value="Acyl-CoA N-acyltransferases (Nat)"/>
    <property type="match status" value="1"/>
</dbReference>
<protein>
    <recommendedName>
        <fullName evidence="1">N-acetyltransferase domain-containing protein</fullName>
    </recommendedName>
</protein>
<dbReference type="InterPro" id="IPR016181">
    <property type="entry name" value="Acyl_CoA_acyltransferase"/>
</dbReference>
<proteinExistence type="predicted"/>